<dbReference type="OrthoDB" id="277390at2"/>
<dbReference type="InterPro" id="IPR009858">
    <property type="entry name" value="DUF1415"/>
</dbReference>
<name>A0A2S9V7P4_9ALTE</name>
<dbReference type="EMBL" id="PVNP01000188">
    <property type="protein sequence ID" value="PRO72345.1"/>
    <property type="molecule type" value="Genomic_DNA"/>
</dbReference>
<accession>A0A2S9V7P4</accession>
<dbReference type="RefSeq" id="WP_105935585.1">
    <property type="nucleotide sequence ID" value="NZ_PVNP01000188.1"/>
</dbReference>
<sequence length="185" mass="21190">MTYSPETPACLHVQRWLDDMVIGHNFCPFARFVRDQQRIRFVDIASSDMARVLEALHDEFLHLDTTSHTSTTLMVLSDGWQQFDDYLMLVDVAQQSLNHWGYEGEYQLASFHPYYLFAGEAENAPSHFTNRAPHPVIHIIREAEMEQALAHHPDPESIPQTNIDTTETLGEAALRAQLRACKAPR</sequence>
<keyword evidence="2" id="KW-1185">Reference proteome</keyword>
<organism evidence="1 2">
    <name type="scientific">Alteromonas alba</name>
    <dbReference type="NCBI Taxonomy" id="2079529"/>
    <lineage>
        <taxon>Bacteria</taxon>
        <taxon>Pseudomonadati</taxon>
        <taxon>Pseudomonadota</taxon>
        <taxon>Gammaproteobacteria</taxon>
        <taxon>Alteromonadales</taxon>
        <taxon>Alteromonadaceae</taxon>
        <taxon>Alteromonas/Salinimonas group</taxon>
        <taxon>Alteromonas</taxon>
    </lineage>
</organism>
<reference evidence="2" key="1">
    <citation type="journal article" date="2020" name="Int. J. Syst. Evol. Microbiol.">
        <title>Alteromonas alba sp. nov., a marine bacterium isolated from the seawater of the West Pacific Ocean.</title>
        <authorList>
            <person name="Sun C."/>
            <person name="Wu Y.-H."/>
            <person name="Xamxidin M."/>
            <person name="Cheng H."/>
            <person name="Xu X.-W."/>
        </authorList>
    </citation>
    <scope>NUCLEOTIDE SEQUENCE [LARGE SCALE GENOMIC DNA]</scope>
    <source>
        <strain evidence="2">190</strain>
    </source>
</reference>
<dbReference type="Proteomes" id="UP000238949">
    <property type="component" value="Unassembled WGS sequence"/>
</dbReference>
<protein>
    <submittedName>
        <fullName evidence="1">DUF1415 domain-containing protein</fullName>
    </submittedName>
</protein>
<evidence type="ECO:0000313" key="2">
    <source>
        <dbReference type="Proteomes" id="UP000238949"/>
    </source>
</evidence>
<evidence type="ECO:0000313" key="1">
    <source>
        <dbReference type="EMBL" id="PRO72345.1"/>
    </source>
</evidence>
<gene>
    <name evidence="1" type="ORF">C6Y40_16920</name>
</gene>
<dbReference type="AlphaFoldDB" id="A0A2S9V7P4"/>
<dbReference type="Pfam" id="PF07209">
    <property type="entry name" value="DUF1415"/>
    <property type="match status" value="1"/>
</dbReference>
<proteinExistence type="predicted"/>
<comment type="caution">
    <text evidence="1">The sequence shown here is derived from an EMBL/GenBank/DDBJ whole genome shotgun (WGS) entry which is preliminary data.</text>
</comment>